<sequence length="134" mass="15340">MSDNAIILCIVLAAVAVVAAVFIRRARRHRETIAQAAAPEEITIEVHPKEQSAEDIYMLRHIYLEREPFKGTLTVRVRPEYVDRIRKITATIGDNHLPISDYVDKVLKAHFDDNREIINALYREKAGELFKTGE</sequence>
<dbReference type="Proteomes" id="UP000294848">
    <property type="component" value="Unassembled WGS sequence"/>
</dbReference>
<name>A0A4R6H9P4_9BACT</name>
<proteinExistence type="predicted"/>
<accession>A0A4R6H9P4</accession>
<dbReference type="InterPro" id="IPR021823">
    <property type="entry name" value="DUF3408"/>
</dbReference>
<comment type="caution">
    <text evidence="1">The sequence shown here is derived from an EMBL/GenBank/DDBJ whole genome shotgun (WGS) entry which is preliminary data.</text>
</comment>
<dbReference type="RefSeq" id="WP_133462986.1">
    <property type="nucleotide sequence ID" value="NZ_SNWI01000001.1"/>
</dbReference>
<dbReference type="OrthoDB" id="1039257at2"/>
<reference evidence="1 2" key="1">
    <citation type="submission" date="2019-03" db="EMBL/GenBank/DDBJ databases">
        <title>Freshwater and sediment microbial communities from various areas in North America, analyzing microbe dynamics in response to fracking.</title>
        <authorList>
            <person name="Lamendella R."/>
        </authorList>
    </citation>
    <scope>NUCLEOTIDE SEQUENCE [LARGE SCALE GENOMIC DNA]</scope>
    <source>
        <strain evidence="1 2">114D</strain>
    </source>
</reference>
<dbReference type="AlphaFoldDB" id="A0A4R6H9P4"/>
<organism evidence="1 2">
    <name type="scientific">Sunxiuqinia elliptica</name>
    <dbReference type="NCBI Taxonomy" id="655355"/>
    <lineage>
        <taxon>Bacteria</taxon>
        <taxon>Pseudomonadati</taxon>
        <taxon>Bacteroidota</taxon>
        <taxon>Bacteroidia</taxon>
        <taxon>Marinilabiliales</taxon>
        <taxon>Prolixibacteraceae</taxon>
        <taxon>Sunxiuqinia</taxon>
    </lineage>
</organism>
<evidence type="ECO:0000313" key="2">
    <source>
        <dbReference type="Proteomes" id="UP000294848"/>
    </source>
</evidence>
<dbReference type="EMBL" id="SNWI01000001">
    <property type="protein sequence ID" value="TDO04834.1"/>
    <property type="molecule type" value="Genomic_DNA"/>
</dbReference>
<dbReference type="Pfam" id="PF11888">
    <property type="entry name" value="DUF3408"/>
    <property type="match status" value="1"/>
</dbReference>
<protein>
    <submittedName>
        <fullName evidence="1">Uncharacterized protein DUF3408</fullName>
    </submittedName>
</protein>
<gene>
    <name evidence="1" type="ORF">DET52_101185</name>
</gene>
<evidence type="ECO:0000313" key="1">
    <source>
        <dbReference type="EMBL" id="TDO04834.1"/>
    </source>
</evidence>